<proteinExistence type="predicted"/>
<evidence type="ECO:0000256" key="1">
    <source>
        <dbReference type="SAM" id="Phobius"/>
    </source>
</evidence>
<dbReference type="Pfam" id="PF13399">
    <property type="entry name" value="LytR_C"/>
    <property type="match status" value="1"/>
</dbReference>
<dbReference type="EMBL" id="SJDT01000001">
    <property type="protein sequence ID" value="TBW23843.1"/>
    <property type="molecule type" value="Genomic_DNA"/>
</dbReference>
<gene>
    <name evidence="3" type="ORF">EZJ44_01560</name>
</gene>
<keyword evidence="1" id="KW-0812">Transmembrane</keyword>
<comment type="caution">
    <text evidence="3">The sequence shown here is derived from an EMBL/GenBank/DDBJ whole genome shotgun (WGS) entry which is preliminary data.</text>
</comment>
<dbReference type="Proteomes" id="UP000293036">
    <property type="component" value="Unassembled WGS sequence"/>
</dbReference>
<feature type="domain" description="LytR/CpsA/Psr regulator C-terminal" evidence="2">
    <location>
        <begin position="82"/>
        <end position="168"/>
    </location>
</feature>
<keyword evidence="4" id="KW-1185">Reference proteome</keyword>
<protein>
    <submittedName>
        <fullName evidence="3">LytR family transcriptional regulator</fullName>
    </submittedName>
</protein>
<evidence type="ECO:0000259" key="2">
    <source>
        <dbReference type="Pfam" id="PF13399"/>
    </source>
</evidence>
<dbReference type="OrthoDB" id="3267444at2"/>
<evidence type="ECO:0000313" key="4">
    <source>
        <dbReference type="Proteomes" id="UP000293036"/>
    </source>
</evidence>
<keyword evidence="1" id="KW-1133">Transmembrane helix</keyword>
<accession>A0A4Q9V3Y4</accession>
<reference evidence="3 4" key="1">
    <citation type="submission" date="2019-02" db="EMBL/GenBank/DDBJ databases">
        <title>Arcanobacterium bovis sp. nov., isolated from the milk of a cow with mastitis.</title>
        <authorList>
            <person name="Sammra O."/>
            <person name="Foster G."/>
            <person name="Hassan A."/>
            <person name="Alssahen M."/>
            <person name="Laemmler C."/>
            <person name="Borowiak M."/>
            <person name="Malorny B."/>
            <person name="Abdulmawjood A."/>
        </authorList>
    </citation>
    <scope>NUCLEOTIDE SEQUENCE [LARGE SCALE GENOMIC DNA]</scope>
    <source>
        <strain evidence="3 4">C605018/01/1</strain>
    </source>
</reference>
<dbReference type="RefSeq" id="WP_131279429.1">
    <property type="nucleotide sequence ID" value="NZ_JBHSLR010000009.1"/>
</dbReference>
<sequence>MNERLSESKARSEYRKKIHERQVLLFGIIGAVMLFLLLINTLFSTGLVPFPFKHDFSRKEGVTLVYPCANDDAKPADLKTIPARVFNASGKSGVAKQVSDALKARGVQVSATANWDGEAKVSESTRILTGVDGINNAYTLRAFFPQSKIVFDSTLKSEIVDVVIGEGWQEMHAQPTEQDFLEAMKSQEKCTKDL</sequence>
<dbReference type="Gene3D" id="3.30.70.2390">
    <property type="match status" value="1"/>
</dbReference>
<evidence type="ECO:0000313" key="3">
    <source>
        <dbReference type="EMBL" id="TBW23843.1"/>
    </source>
</evidence>
<name>A0A4Q9V3Y4_9ACTO</name>
<keyword evidence="1" id="KW-0472">Membrane</keyword>
<feature type="transmembrane region" description="Helical" evidence="1">
    <location>
        <begin position="21"/>
        <end position="43"/>
    </location>
</feature>
<organism evidence="3 4">
    <name type="scientific">Arcanobacterium bovis</name>
    <dbReference type="NCBI Taxonomy" id="2529275"/>
    <lineage>
        <taxon>Bacteria</taxon>
        <taxon>Bacillati</taxon>
        <taxon>Actinomycetota</taxon>
        <taxon>Actinomycetes</taxon>
        <taxon>Actinomycetales</taxon>
        <taxon>Actinomycetaceae</taxon>
        <taxon>Arcanobacterium</taxon>
    </lineage>
</organism>
<dbReference type="AlphaFoldDB" id="A0A4Q9V3Y4"/>
<dbReference type="InterPro" id="IPR027381">
    <property type="entry name" value="LytR/CpsA/Psr_C"/>
</dbReference>